<evidence type="ECO:0000313" key="5">
    <source>
        <dbReference type="EMBL" id="KAK2610619.1"/>
    </source>
</evidence>
<evidence type="ECO:0000259" key="4">
    <source>
        <dbReference type="PROSITE" id="PS51015"/>
    </source>
</evidence>
<comment type="caution">
    <text evidence="5">The sequence shown here is derived from an EMBL/GenBank/DDBJ whole genome shotgun (WGS) entry which is preliminary data.</text>
</comment>
<dbReference type="InterPro" id="IPR003105">
    <property type="entry name" value="SRA_YDG"/>
</dbReference>
<dbReference type="InterPro" id="IPR036987">
    <property type="entry name" value="SRA-YDG_sf"/>
</dbReference>
<dbReference type="GO" id="GO:0005634">
    <property type="term" value="C:nucleus"/>
    <property type="evidence" value="ECO:0007669"/>
    <property type="project" value="UniProtKB-SubCell"/>
</dbReference>
<dbReference type="SUPFAM" id="SSF88697">
    <property type="entry name" value="PUA domain-like"/>
    <property type="match status" value="1"/>
</dbReference>
<dbReference type="EMBL" id="JAUJFL010000002">
    <property type="protein sequence ID" value="KAK2610619.1"/>
    <property type="molecule type" value="Genomic_DNA"/>
</dbReference>
<keyword evidence="1 2" id="KW-0539">Nucleus</keyword>
<keyword evidence="6" id="KW-1185">Reference proteome</keyword>
<protein>
    <recommendedName>
        <fullName evidence="4">YDG domain-containing protein</fullName>
    </recommendedName>
</protein>
<evidence type="ECO:0000256" key="2">
    <source>
        <dbReference type="PROSITE-ProRule" id="PRU00358"/>
    </source>
</evidence>
<dbReference type="AlphaFoldDB" id="A0AAD9SLM5"/>
<gene>
    <name evidence="5" type="ORF">N8I77_004034</name>
</gene>
<dbReference type="PANTHER" id="PTHR14140">
    <property type="entry name" value="E3 UBIQUITIN-PROTEIN LIGASE UHRF-RELATED"/>
    <property type="match status" value="1"/>
</dbReference>
<dbReference type="GO" id="GO:0044027">
    <property type="term" value="P:negative regulation of gene expression via chromosomal CpG island methylation"/>
    <property type="evidence" value="ECO:0007669"/>
    <property type="project" value="TreeGrafter"/>
</dbReference>
<sequence>MAANANPSSSNTSSAVARKDYADADWFSRERDVVQKFAQASKKLGGIPDLDTKIHGEQLERAKNYLNELEFNTNMSPLLMRKAKIDQGLELFSRADCHFPEDVQRQAENLYQRFTAANWTTVVAPVAPVTPAAPVNDSSDSESDSESVSDTNIDSDDEGGPPSTAIVLVGAQGNTTVTVVLNAANHPEFGPNGMFHGLMLVNCHWRLDKSIPHLLANRVGHNGLRLGDWWYNRHCVLRDGGHGHSQAGVAGNQIDGAFSIAISKVYEGVDEDRGYLIYYSAPGSEKNKDPISLPNTNGSRHLMISLQNHNPVRVFRAANKSAWAPSVGIRYDGLYRVVGKQEGRTNDKGGRITRFILRRDPGQESLESIMARSPTAQQVRDYYRLKSQL</sequence>
<accession>A0AAD9SLM5</accession>
<dbReference type="SMART" id="SM00466">
    <property type="entry name" value="SRA"/>
    <property type="match status" value="1"/>
</dbReference>
<reference evidence="5" key="1">
    <citation type="submission" date="2023-06" db="EMBL/GenBank/DDBJ databases">
        <authorList>
            <person name="Noh H."/>
        </authorList>
    </citation>
    <scope>NUCLEOTIDE SEQUENCE</scope>
    <source>
        <strain evidence="5">DUCC20226</strain>
    </source>
</reference>
<proteinExistence type="predicted"/>
<feature type="domain" description="YDG" evidence="4">
    <location>
        <begin position="219"/>
        <end position="359"/>
    </location>
</feature>
<dbReference type="InterPro" id="IPR015947">
    <property type="entry name" value="PUA-like_sf"/>
</dbReference>
<evidence type="ECO:0000256" key="3">
    <source>
        <dbReference type="SAM" id="MobiDB-lite"/>
    </source>
</evidence>
<dbReference type="GO" id="GO:0016567">
    <property type="term" value="P:protein ubiquitination"/>
    <property type="evidence" value="ECO:0007669"/>
    <property type="project" value="TreeGrafter"/>
</dbReference>
<comment type="subcellular location">
    <subcellularLocation>
        <location evidence="2">Nucleus</location>
    </subcellularLocation>
</comment>
<evidence type="ECO:0000256" key="1">
    <source>
        <dbReference type="ARBA" id="ARBA00023242"/>
    </source>
</evidence>
<dbReference type="PROSITE" id="PS51015">
    <property type="entry name" value="YDG"/>
    <property type="match status" value="1"/>
</dbReference>
<dbReference type="InterPro" id="IPR045134">
    <property type="entry name" value="UHRF1/2-like"/>
</dbReference>
<dbReference type="Pfam" id="PF02182">
    <property type="entry name" value="SAD_SRA"/>
    <property type="match status" value="1"/>
</dbReference>
<dbReference type="PANTHER" id="PTHR14140:SF27">
    <property type="entry name" value="OS04G0289800 PROTEIN"/>
    <property type="match status" value="1"/>
</dbReference>
<dbReference type="Gene3D" id="2.30.280.10">
    <property type="entry name" value="SRA-YDG"/>
    <property type="match status" value="1"/>
</dbReference>
<evidence type="ECO:0000313" key="6">
    <source>
        <dbReference type="Proteomes" id="UP001265746"/>
    </source>
</evidence>
<name>A0AAD9SLM5_PHOAM</name>
<dbReference type="GO" id="GO:0061630">
    <property type="term" value="F:ubiquitin protein ligase activity"/>
    <property type="evidence" value="ECO:0007669"/>
    <property type="project" value="TreeGrafter"/>
</dbReference>
<feature type="region of interest" description="Disordered" evidence="3">
    <location>
        <begin position="131"/>
        <end position="164"/>
    </location>
</feature>
<organism evidence="5 6">
    <name type="scientific">Phomopsis amygdali</name>
    <name type="common">Fusicoccum amygdali</name>
    <dbReference type="NCBI Taxonomy" id="1214568"/>
    <lineage>
        <taxon>Eukaryota</taxon>
        <taxon>Fungi</taxon>
        <taxon>Dikarya</taxon>
        <taxon>Ascomycota</taxon>
        <taxon>Pezizomycotina</taxon>
        <taxon>Sordariomycetes</taxon>
        <taxon>Sordariomycetidae</taxon>
        <taxon>Diaporthales</taxon>
        <taxon>Diaporthaceae</taxon>
        <taxon>Diaporthe</taxon>
    </lineage>
</organism>
<dbReference type="Proteomes" id="UP001265746">
    <property type="component" value="Unassembled WGS sequence"/>
</dbReference>
<feature type="compositionally biased region" description="Acidic residues" evidence="3">
    <location>
        <begin position="139"/>
        <end position="159"/>
    </location>
</feature>